<organism evidence="2 3">
    <name type="scientific">Toxoplasma gondii MAS</name>
    <dbReference type="NCBI Taxonomy" id="943118"/>
    <lineage>
        <taxon>Eukaryota</taxon>
        <taxon>Sar</taxon>
        <taxon>Alveolata</taxon>
        <taxon>Apicomplexa</taxon>
        <taxon>Conoidasida</taxon>
        <taxon>Coccidia</taxon>
        <taxon>Eucoccidiorida</taxon>
        <taxon>Eimeriorina</taxon>
        <taxon>Sarcocystidae</taxon>
        <taxon>Toxoplasma</taxon>
    </lineage>
</organism>
<evidence type="ECO:0000313" key="3">
    <source>
        <dbReference type="Proteomes" id="UP000028821"/>
    </source>
</evidence>
<name>A0A086QFE2_TOXGO</name>
<protein>
    <submittedName>
        <fullName evidence="2">Putative thrombospondin type 1 domain protein</fullName>
    </submittedName>
</protein>
<dbReference type="AlphaFoldDB" id="A0A086QFE2"/>
<dbReference type="EMBL" id="AEXC02001665">
    <property type="protein sequence ID" value="KFH11324.1"/>
    <property type="molecule type" value="Genomic_DNA"/>
</dbReference>
<sequence>HAEAFIDPAVDCPPLTEERPCAGSTKIFQVNLPAGVSLGTEAQRAAQFEYCAPDLLATLAKVSQEAWQEKEGEEEEMKTDGKRGRNGGN</sequence>
<feature type="region of interest" description="Disordered" evidence="1">
    <location>
        <begin position="65"/>
        <end position="89"/>
    </location>
</feature>
<accession>A0A086QFE2</accession>
<proteinExistence type="predicted"/>
<feature type="non-terminal residue" evidence="2">
    <location>
        <position position="1"/>
    </location>
</feature>
<dbReference type="VEuPathDB" id="ToxoDB:TGMAS_319992B"/>
<evidence type="ECO:0000256" key="1">
    <source>
        <dbReference type="SAM" id="MobiDB-lite"/>
    </source>
</evidence>
<evidence type="ECO:0000313" key="2">
    <source>
        <dbReference type="EMBL" id="KFH11324.1"/>
    </source>
</evidence>
<gene>
    <name evidence="2" type="ORF">TGMAS_319992B</name>
</gene>
<dbReference type="Proteomes" id="UP000028821">
    <property type="component" value="Unassembled WGS sequence"/>
</dbReference>
<comment type="caution">
    <text evidence="2">The sequence shown here is derived from an EMBL/GenBank/DDBJ whole genome shotgun (WGS) entry which is preliminary data.</text>
</comment>
<reference evidence="2 3" key="1">
    <citation type="submission" date="2014-04" db="EMBL/GenBank/DDBJ databases">
        <authorList>
            <person name="Sibley D."/>
            <person name="Venepally P."/>
            <person name="Karamycheva S."/>
            <person name="Hadjithomas M."/>
            <person name="Khan A."/>
            <person name="Brunk B."/>
            <person name="Roos D."/>
            <person name="Caler E."/>
            <person name="Lorenzi H."/>
        </authorList>
    </citation>
    <scope>NUCLEOTIDE SEQUENCE [LARGE SCALE GENOMIC DNA]</scope>
    <source>
        <strain evidence="2 3">MAS</strain>
    </source>
</reference>